<dbReference type="KEGG" id="lgi:LOTGIDRAFT_228238"/>
<evidence type="ECO:0000313" key="4">
    <source>
        <dbReference type="Proteomes" id="UP000030746"/>
    </source>
</evidence>
<feature type="signal peptide" evidence="2">
    <location>
        <begin position="1"/>
        <end position="23"/>
    </location>
</feature>
<dbReference type="AlphaFoldDB" id="V4A1A2"/>
<evidence type="ECO:0000313" key="3">
    <source>
        <dbReference type="EMBL" id="ESO97603.1"/>
    </source>
</evidence>
<feature type="compositionally biased region" description="Polar residues" evidence="1">
    <location>
        <begin position="218"/>
        <end position="241"/>
    </location>
</feature>
<dbReference type="Proteomes" id="UP000030746">
    <property type="component" value="Unassembled WGS sequence"/>
</dbReference>
<feature type="compositionally biased region" description="Low complexity" evidence="1">
    <location>
        <begin position="615"/>
        <end position="636"/>
    </location>
</feature>
<keyword evidence="2" id="KW-0732">Signal</keyword>
<organism evidence="3 4">
    <name type="scientific">Lottia gigantea</name>
    <name type="common">Giant owl limpet</name>
    <dbReference type="NCBI Taxonomy" id="225164"/>
    <lineage>
        <taxon>Eukaryota</taxon>
        <taxon>Metazoa</taxon>
        <taxon>Spiralia</taxon>
        <taxon>Lophotrochozoa</taxon>
        <taxon>Mollusca</taxon>
        <taxon>Gastropoda</taxon>
        <taxon>Patellogastropoda</taxon>
        <taxon>Lottioidea</taxon>
        <taxon>Lottiidae</taxon>
        <taxon>Lottia</taxon>
    </lineage>
</organism>
<feature type="region of interest" description="Disordered" evidence="1">
    <location>
        <begin position="613"/>
        <end position="638"/>
    </location>
</feature>
<feature type="region of interest" description="Disordered" evidence="1">
    <location>
        <begin position="118"/>
        <end position="163"/>
    </location>
</feature>
<gene>
    <name evidence="3" type="ORF">LOTGIDRAFT_228238</name>
</gene>
<accession>V4A1A2</accession>
<dbReference type="GeneID" id="20247593"/>
<dbReference type="CTD" id="20247593"/>
<evidence type="ECO:0000256" key="2">
    <source>
        <dbReference type="SAM" id="SignalP"/>
    </source>
</evidence>
<sequence>MVKHKNLSSCACVFVFLSNVILAIQQGIQQPNNAPTQPSTQPGFVRHAGYAPSPYPHHMPLPYGMQPNPYMMPMMDPDYLDHRMDMAKDMAKQRYAMNMYRQSYPPMGMYPGYPYQQSRSFGPGHHSAPMSTAGGRHGSSPRATQSTQNTQPTSGPKRLSRKKRFVPMMPVPFAPFGGFAPMLGVLRGAAVAGNMAMVHRVGRMRALAARRNRNGFNQNSRTRGSQSTVSRFNPQSNRPMDSSFNAIDNAVARSTGAQPTVVQQLVPQPLSQPFMTQNIISQPGQQVISDPILSQPALTQNIVVDQPSIVDPSGLGGQQQIIVDNGLGGQQQAIVDNGLTMQPQVIVDPRVVGQQQVAIDNTLAGQQQQILDQQAVNEQLAAQTASNKQLDAALQLQMDVQQAINQQTSQLAGSQLASQNAQQLYNSVGQQIDLQQANNQQSSPQVAFDVLNGQQSIANQPQSSQQIFNLQPNINQQALDQQALDQQIVNQQPLNQQTFSQPALNPQPFNHPSMNQQAFNQPALNQQAFNQPTLNQGLDQQALNQQSMNQQVLEQQTLNQQILNQQAFNQPALDQQLLNQQILNQQALNQPAFDQQALNQQILSQPALGTQPFDVSQSISGQQQSQISNAQQSVSNPMDGMNIQIQNVMADLAASQTSALSSSQSNAVDVGSAVVQPQQPSNQQLLIQQPGQQAAGLSSLAFPELLSFNDPSASNIANTLQLRQAQAAEPVTTKIAAGGHGGGGGGGPPQPPTYPSQTGQQANLATLDLIANLASLNQRGMIPKHQGRPFNL</sequence>
<feature type="compositionally biased region" description="Polar residues" evidence="1">
    <location>
        <begin position="141"/>
        <end position="154"/>
    </location>
</feature>
<reference evidence="3 4" key="1">
    <citation type="journal article" date="2013" name="Nature">
        <title>Insights into bilaterian evolution from three spiralian genomes.</title>
        <authorList>
            <person name="Simakov O."/>
            <person name="Marletaz F."/>
            <person name="Cho S.J."/>
            <person name="Edsinger-Gonzales E."/>
            <person name="Havlak P."/>
            <person name="Hellsten U."/>
            <person name="Kuo D.H."/>
            <person name="Larsson T."/>
            <person name="Lv J."/>
            <person name="Arendt D."/>
            <person name="Savage R."/>
            <person name="Osoegawa K."/>
            <person name="de Jong P."/>
            <person name="Grimwood J."/>
            <person name="Chapman J.A."/>
            <person name="Shapiro H."/>
            <person name="Aerts A."/>
            <person name="Otillar R.P."/>
            <person name="Terry A.Y."/>
            <person name="Boore J.L."/>
            <person name="Grigoriev I.V."/>
            <person name="Lindberg D.R."/>
            <person name="Seaver E.C."/>
            <person name="Weisblat D.A."/>
            <person name="Putnam N.H."/>
            <person name="Rokhsar D.S."/>
        </authorList>
    </citation>
    <scope>NUCLEOTIDE SEQUENCE [LARGE SCALE GENOMIC DNA]</scope>
</reference>
<feature type="chain" id="PRO_5004718249" evidence="2">
    <location>
        <begin position="24"/>
        <end position="792"/>
    </location>
</feature>
<feature type="region of interest" description="Disordered" evidence="1">
    <location>
        <begin position="735"/>
        <end position="759"/>
    </location>
</feature>
<protein>
    <submittedName>
        <fullName evidence="3">Uncharacterized protein</fullName>
    </submittedName>
</protein>
<proteinExistence type="predicted"/>
<feature type="region of interest" description="Disordered" evidence="1">
    <location>
        <begin position="209"/>
        <end position="241"/>
    </location>
</feature>
<dbReference type="HOGENOM" id="CLU_354625_0_0_1"/>
<keyword evidence="4" id="KW-1185">Reference proteome</keyword>
<dbReference type="EMBL" id="KB201304">
    <property type="protein sequence ID" value="ESO97603.1"/>
    <property type="molecule type" value="Genomic_DNA"/>
</dbReference>
<feature type="compositionally biased region" description="Gly residues" evidence="1">
    <location>
        <begin position="738"/>
        <end position="747"/>
    </location>
</feature>
<dbReference type="RefSeq" id="XP_009051462.1">
    <property type="nucleotide sequence ID" value="XM_009053214.1"/>
</dbReference>
<name>V4A1A2_LOTGI</name>
<evidence type="ECO:0000256" key="1">
    <source>
        <dbReference type="SAM" id="MobiDB-lite"/>
    </source>
</evidence>